<keyword evidence="12" id="KW-0282">Flagellum</keyword>
<dbReference type="AlphaFoldDB" id="A0A944MFB1"/>
<comment type="function">
    <text evidence="1">Needed for flagellar regrowth and assembly.</text>
</comment>
<evidence type="ECO:0000256" key="8">
    <source>
        <dbReference type="ARBA" id="ARBA00022927"/>
    </source>
</evidence>
<feature type="domain" description="Flagellar assembly protein FliH/Type III secretion system HrpE" evidence="11">
    <location>
        <begin position="86"/>
        <end position="209"/>
    </location>
</feature>
<dbReference type="GO" id="GO:0003774">
    <property type="term" value="F:cytoskeletal motor activity"/>
    <property type="evidence" value="ECO:0007669"/>
    <property type="project" value="InterPro"/>
</dbReference>
<dbReference type="EMBL" id="JAHHGM010000021">
    <property type="protein sequence ID" value="MBT2990803.1"/>
    <property type="molecule type" value="Genomic_DNA"/>
</dbReference>
<evidence type="ECO:0000259" key="11">
    <source>
        <dbReference type="Pfam" id="PF02108"/>
    </source>
</evidence>
<evidence type="ECO:0000256" key="3">
    <source>
        <dbReference type="ARBA" id="ARBA00006602"/>
    </source>
</evidence>
<evidence type="ECO:0000313" key="12">
    <source>
        <dbReference type="EMBL" id="MBT2990803.1"/>
    </source>
</evidence>
<keyword evidence="7" id="KW-1005">Bacterial flagellum biogenesis</keyword>
<comment type="similarity">
    <text evidence="3">Belongs to the FliH family.</text>
</comment>
<dbReference type="InterPro" id="IPR000563">
    <property type="entry name" value="Flag_FliH"/>
</dbReference>
<evidence type="ECO:0000256" key="10">
    <source>
        <dbReference type="SAM" id="MobiDB-lite"/>
    </source>
</evidence>
<accession>A0A944MFB1</accession>
<keyword evidence="12" id="KW-0969">Cilium</keyword>
<evidence type="ECO:0000256" key="7">
    <source>
        <dbReference type="ARBA" id="ARBA00022795"/>
    </source>
</evidence>
<feature type="region of interest" description="Disordered" evidence="10">
    <location>
        <begin position="1"/>
        <end position="46"/>
    </location>
</feature>
<evidence type="ECO:0000256" key="6">
    <source>
        <dbReference type="ARBA" id="ARBA00022490"/>
    </source>
</evidence>
<dbReference type="GO" id="GO:0005829">
    <property type="term" value="C:cytosol"/>
    <property type="evidence" value="ECO:0007669"/>
    <property type="project" value="TreeGrafter"/>
</dbReference>
<evidence type="ECO:0000256" key="9">
    <source>
        <dbReference type="ARBA" id="ARBA00023225"/>
    </source>
</evidence>
<keyword evidence="6" id="KW-0963">Cytoplasm</keyword>
<evidence type="ECO:0000256" key="5">
    <source>
        <dbReference type="ARBA" id="ARBA00022448"/>
    </source>
</evidence>
<proteinExistence type="inferred from homology"/>
<evidence type="ECO:0000256" key="4">
    <source>
        <dbReference type="ARBA" id="ARBA00016507"/>
    </source>
</evidence>
<dbReference type="PANTHER" id="PTHR34982">
    <property type="entry name" value="YOP PROTEINS TRANSLOCATION PROTEIN L"/>
    <property type="match status" value="1"/>
</dbReference>
<dbReference type="PANTHER" id="PTHR34982:SF1">
    <property type="entry name" value="FLAGELLAR ASSEMBLY PROTEIN FLIH"/>
    <property type="match status" value="1"/>
</dbReference>
<dbReference type="Pfam" id="PF02108">
    <property type="entry name" value="FliH"/>
    <property type="match status" value="1"/>
</dbReference>
<dbReference type="GO" id="GO:0015031">
    <property type="term" value="P:protein transport"/>
    <property type="evidence" value="ECO:0007669"/>
    <property type="project" value="UniProtKB-KW"/>
</dbReference>
<organism evidence="12 13">
    <name type="scientific">Candidatus Thiodiazotropha taylori</name>
    <dbReference type="NCBI Taxonomy" id="2792791"/>
    <lineage>
        <taxon>Bacteria</taxon>
        <taxon>Pseudomonadati</taxon>
        <taxon>Pseudomonadota</taxon>
        <taxon>Gammaproteobacteria</taxon>
        <taxon>Chromatiales</taxon>
        <taxon>Sedimenticolaceae</taxon>
        <taxon>Candidatus Thiodiazotropha</taxon>
    </lineage>
</organism>
<keyword evidence="9" id="KW-1006">Bacterial flagellum protein export</keyword>
<comment type="subcellular location">
    <subcellularLocation>
        <location evidence="2">Cytoplasm</location>
    </subcellularLocation>
</comment>
<sequence>MKSSSDKDKEQQVAQVMQWLPPDMSDGKVGPQRTLQPPGAPPTAGALQEIQKQAYEEGFEKGKQEGFEFGHKEGLAQAQRDLQHYTAHLDKLFSHFEQPLRDLDNRVEKELLNLVIAIVKQLLRREVKSDPNLIVGVVREALSVLPVSSNNVRLLLHPEDAELIREVYALGDNEVGWNLIEDPVINRGGCKVISDTSQIDGTLESRLATLIAPLLAGARSVDDQASE</sequence>
<dbReference type="InterPro" id="IPR051472">
    <property type="entry name" value="T3SS_Stator/FliH"/>
</dbReference>
<keyword evidence="5" id="KW-0813">Transport</keyword>
<evidence type="ECO:0000256" key="1">
    <source>
        <dbReference type="ARBA" id="ARBA00003041"/>
    </source>
</evidence>
<dbReference type="PRINTS" id="PR01003">
    <property type="entry name" value="FLGFLIH"/>
</dbReference>
<keyword evidence="8" id="KW-0653">Protein transport</keyword>
<evidence type="ECO:0000313" key="13">
    <source>
        <dbReference type="Proteomes" id="UP000770889"/>
    </source>
</evidence>
<keyword evidence="12" id="KW-0966">Cell projection</keyword>
<dbReference type="GO" id="GO:0044781">
    <property type="term" value="P:bacterial-type flagellum organization"/>
    <property type="evidence" value="ECO:0007669"/>
    <property type="project" value="UniProtKB-KW"/>
</dbReference>
<name>A0A944MFB1_9GAMM</name>
<dbReference type="GO" id="GO:0071973">
    <property type="term" value="P:bacterial-type flagellum-dependent cell motility"/>
    <property type="evidence" value="ECO:0007669"/>
    <property type="project" value="InterPro"/>
</dbReference>
<protein>
    <recommendedName>
        <fullName evidence="4">Flagellar assembly protein FliH</fullName>
    </recommendedName>
</protein>
<evidence type="ECO:0000256" key="2">
    <source>
        <dbReference type="ARBA" id="ARBA00004496"/>
    </source>
</evidence>
<gene>
    <name evidence="12" type="ORF">KME65_17740</name>
</gene>
<feature type="compositionally biased region" description="Basic and acidic residues" evidence="10">
    <location>
        <begin position="1"/>
        <end position="11"/>
    </location>
</feature>
<reference evidence="12 13" key="1">
    <citation type="submission" date="2021-05" db="EMBL/GenBank/DDBJ databases">
        <title>Genetic and Functional Diversity in Clade A Lucinid endosymbionts from the Bahamas.</title>
        <authorList>
            <person name="Giani N.M."/>
            <person name="Engel A.S."/>
            <person name="Campbell B.J."/>
        </authorList>
    </citation>
    <scope>NUCLEOTIDE SEQUENCE [LARGE SCALE GENOMIC DNA]</scope>
    <source>
        <strain evidence="12">LUC16012Gg_MoonRockCtena</strain>
    </source>
</reference>
<dbReference type="InterPro" id="IPR018035">
    <property type="entry name" value="Flagellar_FliH/T3SS_HrpE"/>
</dbReference>
<dbReference type="GO" id="GO:0009288">
    <property type="term" value="C:bacterial-type flagellum"/>
    <property type="evidence" value="ECO:0007669"/>
    <property type="project" value="InterPro"/>
</dbReference>
<comment type="caution">
    <text evidence="12">The sequence shown here is derived from an EMBL/GenBank/DDBJ whole genome shotgun (WGS) entry which is preliminary data.</text>
</comment>
<dbReference type="Proteomes" id="UP000770889">
    <property type="component" value="Unassembled WGS sequence"/>
</dbReference>